<keyword evidence="9" id="KW-0325">Glycoprotein</keyword>
<dbReference type="EC" id="3.2.1.39" evidence="4"/>
<dbReference type="SUPFAM" id="SSF51445">
    <property type="entry name" value="(Trans)glycosidases"/>
    <property type="match status" value="1"/>
</dbReference>
<evidence type="ECO:0000256" key="16">
    <source>
        <dbReference type="SAM" id="MobiDB-lite"/>
    </source>
</evidence>
<dbReference type="GO" id="GO:0000272">
    <property type="term" value="P:polysaccharide catabolic process"/>
    <property type="evidence" value="ECO:0007669"/>
    <property type="project" value="UniProtKB-KW"/>
</dbReference>
<dbReference type="InterPro" id="IPR050732">
    <property type="entry name" value="Beta-glucan_modifiers"/>
</dbReference>
<protein>
    <recommendedName>
        <fullName evidence="4">glucan endo-1,3-beta-D-glucosidase</fullName>
        <ecNumber evidence="4">3.2.1.39</ecNumber>
    </recommendedName>
    <alternativeName>
        <fullName evidence="15">Endo-1,3-beta-glucanase btgC</fullName>
    </alternativeName>
    <alternativeName>
        <fullName evidence="14">Laminarinase btgC</fullName>
    </alternativeName>
</protein>
<evidence type="ECO:0000256" key="8">
    <source>
        <dbReference type="ARBA" id="ARBA00023136"/>
    </source>
</evidence>
<keyword evidence="7" id="KW-0735">Signal-anchor</keyword>
<comment type="similarity">
    <text evidence="3">Belongs to the glycosyl hydrolase 17 family.</text>
</comment>
<evidence type="ECO:0000256" key="13">
    <source>
        <dbReference type="ARBA" id="ARBA00037649"/>
    </source>
</evidence>
<dbReference type="GO" id="GO:0005886">
    <property type="term" value="C:plasma membrane"/>
    <property type="evidence" value="ECO:0007669"/>
    <property type="project" value="UniProtKB-SubCell"/>
</dbReference>
<dbReference type="GO" id="GO:0042973">
    <property type="term" value="F:glucan endo-1,3-beta-D-glucosidase activity"/>
    <property type="evidence" value="ECO:0007669"/>
    <property type="project" value="UniProtKB-EC"/>
</dbReference>
<evidence type="ECO:0000256" key="2">
    <source>
        <dbReference type="ARBA" id="ARBA00004401"/>
    </source>
</evidence>
<comment type="caution">
    <text evidence="18">The sequence shown here is derived from an EMBL/GenBank/DDBJ whole genome shotgun (WGS) entry which is preliminary data.</text>
</comment>
<dbReference type="OrthoDB" id="68336at2759"/>
<dbReference type="GO" id="GO:0009277">
    <property type="term" value="C:fungal-type cell wall"/>
    <property type="evidence" value="ECO:0007669"/>
    <property type="project" value="TreeGrafter"/>
</dbReference>
<evidence type="ECO:0000256" key="14">
    <source>
        <dbReference type="ARBA" id="ARBA00042373"/>
    </source>
</evidence>
<dbReference type="PANTHER" id="PTHR16631:SF17">
    <property type="entry name" value="GLUCAN ENDO-1,3-BETA-GLUCOSIDASE BTGC"/>
    <property type="match status" value="1"/>
</dbReference>
<dbReference type="FunFam" id="3.20.20.80:FF:000151">
    <property type="entry name" value="Glucan endo-1,3-beta-glucosidase btgC"/>
    <property type="match status" value="1"/>
</dbReference>
<evidence type="ECO:0000256" key="10">
    <source>
        <dbReference type="ARBA" id="ARBA00023277"/>
    </source>
</evidence>
<keyword evidence="19" id="KW-1185">Reference proteome</keyword>
<evidence type="ECO:0000256" key="4">
    <source>
        <dbReference type="ARBA" id="ARBA00012780"/>
    </source>
</evidence>
<evidence type="ECO:0000256" key="12">
    <source>
        <dbReference type="ARBA" id="ARBA00023326"/>
    </source>
</evidence>
<dbReference type="PANTHER" id="PTHR16631">
    <property type="entry name" value="GLUCAN 1,3-BETA-GLUCOSIDASE"/>
    <property type="match status" value="1"/>
</dbReference>
<dbReference type="EMBL" id="ML978731">
    <property type="protein sequence ID" value="KAF2085353.1"/>
    <property type="molecule type" value="Genomic_DNA"/>
</dbReference>
<evidence type="ECO:0000256" key="3">
    <source>
        <dbReference type="ARBA" id="ARBA00008773"/>
    </source>
</evidence>
<dbReference type="Proteomes" id="UP000799776">
    <property type="component" value="Unassembled WGS sequence"/>
</dbReference>
<feature type="region of interest" description="Disordered" evidence="16">
    <location>
        <begin position="166"/>
        <end position="192"/>
    </location>
</feature>
<feature type="region of interest" description="Disordered" evidence="16">
    <location>
        <begin position="1"/>
        <end position="70"/>
    </location>
</feature>
<accession>A0A9P4HRH7</accession>
<evidence type="ECO:0000313" key="18">
    <source>
        <dbReference type="EMBL" id="KAF2085353.1"/>
    </source>
</evidence>
<evidence type="ECO:0000256" key="6">
    <source>
        <dbReference type="ARBA" id="ARBA00022801"/>
    </source>
</evidence>
<dbReference type="AlphaFoldDB" id="A0A9P4HRH7"/>
<dbReference type="GO" id="GO:0009986">
    <property type="term" value="C:cell surface"/>
    <property type="evidence" value="ECO:0007669"/>
    <property type="project" value="TreeGrafter"/>
</dbReference>
<keyword evidence="17" id="KW-1133">Transmembrane helix</keyword>
<comment type="subcellular location">
    <subcellularLocation>
        <location evidence="2">Cell membrane</location>
        <topology evidence="2">Single-pass type II membrane protein</topology>
    </subcellularLocation>
</comment>
<evidence type="ECO:0000256" key="1">
    <source>
        <dbReference type="ARBA" id="ARBA00000382"/>
    </source>
</evidence>
<dbReference type="InterPro" id="IPR017853">
    <property type="entry name" value="GH"/>
</dbReference>
<feature type="compositionally biased region" description="Basic and acidic residues" evidence="16">
    <location>
        <begin position="181"/>
        <end position="192"/>
    </location>
</feature>
<keyword evidence="17" id="KW-0812">Transmembrane</keyword>
<sequence>MSSYGSRSYNENPFESRPSIVQHPSNDGYASDDPYKQYSTPIRAALGNIDPNAIDDDGDDGLAPANRENRKTGLFGRKSVAGVAGAAGAGAAAGAFLGHRDGSANYGPLPGNNRGAEYGPGGEKSEWLSREKSGNKKLKIIVGTIIIILAVGAIAGAIVGGIIGSRNSNSGDSQPQTAAEDDGKGDLSKDSPEIQKLLNNPDLHRVFPGMDYTPLNAQYPDCLTNPPSQNNITRDMAILSQLTPAIRLYGTDCNQTEMVLHSIDRLGLTDQKVWMGAWLGNNDTTNKRQLSQMWDVLDKHGGDSFAGLIVGNEVLFRKDLTSTELGNILGDVRTNLSSRNIDLPLATSDLGENWTVDLAKEVDVVMANIHPFFAGVTAQQAASWTWTYWQNSDVVVTKNLQGKKQVISETGWPSGGGNDCGTGVKCTSDTAGSVAGVDEMNTFMDGWVCDALTNGTQYFWFETFDEPWKVIYNTGDENWEDKWGLMDSNRNLKSGVTIPDCGGMEANSTAS</sequence>
<evidence type="ECO:0000256" key="15">
    <source>
        <dbReference type="ARBA" id="ARBA00043078"/>
    </source>
</evidence>
<keyword evidence="12" id="KW-0624">Polysaccharide degradation</keyword>
<dbReference type="GO" id="GO:0005576">
    <property type="term" value="C:extracellular region"/>
    <property type="evidence" value="ECO:0007669"/>
    <property type="project" value="TreeGrafter"/>
</dbReference>
<comment type="function">
    <text evidence="13">Glucanases play a role in cell expansion during growth, in cell-cell fusion during mating, and in spore release during sporulation. This enzyme may be involved in beta-glucan degradation. Active on laminarin and lichenan.</text>
</comment>
<keyword evidence="11" id="KW-0961">Cell wall biogenesis/degradation</keyword>
<reference evidence="18" key="1">
    <citation type="journal article" date="2020" name="Stud. Mycol.">
        <title>101 Dothideomycetes genomes: a test case for predicting lifestyles and emergence of pathogens.</title>
        <authorList>
            <person name="Haridas S."/>
            <person name="Albert R."/>
            <person name="Binder M."/>
            <person name="Bloem J."/>
            <person name="Labutti K."/>
            <person name="Salamov A."/>
            <person name="Andreopoulos B."/>
            <person name="Baker S."/>
            <person name="Barry K."/>
            <person name="Bills G."/>
            <person name="Bluhm B."/>
            <person name="Cannon C."/>
            <person name="Castanera R."/>
            <person name="Culley D."/>
            <person name="Daum C."/>
            <person name="Ezra D."/>
            <person name="Gonzalez J."/>
            <person name="Henrissat B."/>
            <person name="Kuo A."/>
            <person name="Liang C."/>
            <person name="Lipzen A."/>
            <person name="Lutzoni F."/>
            <person name="Magnuson J."/>
            <person name="Mondo S."/>
            <person name="Nolan M."/>
            <person name="Ohm R."/>
            <person name="Pangilinan J."/>
            <person name="Park H.-J."/>
            <person name="Ramirez L."/>
            <person name="Alfaro M."/>
            <person name="Sun H."/>
            <person name="Tritt A."/>
            <person name="Yoshinaga Y."/>
            <person name="Zwiers L.-H."/>
            <person name="Turgeon B."/>
            <person name="Goodwin S."/>
            <person name="Spatafora J."/>
            <person name="Crous P."/>
            <person name="Grigoriev I."/>
        </authorList>
    </citation>
    <scope>NUCLEOTIDE SEQUENCE</scope>
    <source>
        <strain evidence="18">CBS 121410</strain>
    </source>
</reference>
<name>A0A9P4HRH7_9PEZI</name>
<organism evidence="18 19">
    <name type="scientific">Saccharata proteae CBS 121410</name>
    <dbReference type="NCBI Taxonomy" id="1314787"/>
    <lineage>
        <taxon>Eukaryota</taxon>
        <taxon>Fungi</taxon>
        <taxon>Dikarya</taxon>
        <taxon>Ascomycota</taxon>
        <taxon>Pezizomycotina</taxon>
        <taxon>Dothideomycetes</taxon>
        <taxon>Dothideomycetes incertae sedis</taxon>
        <taxon>Botryosphaeriales</taxon>
        <taxon>Saccharataceae</taxon>
        <taxon>Saccharata</taxon>
    </lineage>
</organism>
<dbReference type="GO" id="GO:0071555">
    <property type="term" value="P:cell wall organization"/>
    <property type="evidence" value="ECO:0007669"/>
    <property type="project" value="UniProtKB-KW"/>
</dbReference>
<keyword evidence="10" id="KW-0119">Carbohydrate metabolism</keyword>
<gene>
    <name evidence="18" type="ORF">K490DRAFT_46967</name>
</gene>
<comment type="catalytic activity">
    <reaction evidence="1">
        <text>Hydrolysis of (1-&gt;3)-beta-D-glucosidic linkages in (1-&gt;3)-beta-D-glucans.</text>
        <dbReference type="EC" id="3.2.1.39"/>
    </reaction>
</comment>
<feature type="region of interest" description="Disordered" evidence="16">
    <location>
        <begin position="107"/>
        <end position="130"/>
    </location>
</feature>
<evidence type="ECO:0000313" key="19">
    <source>
        <dbReference type="Proteomes" id="UP000799776"/>
    </source>
</evidence>
<evidence type="ECO:0000256" key="5">
    <source>
        <dbReference type="ARBA" id="ARBA00022475"/>
    </source>
</evidence>
<feature type="transmembrane region" description="Helical" evidence="17">
    <location>
        <begin position="140"/>
        <end position="163"/>
    </location>
</feature>
<keyword evidence="8 17" id="KW-0472">Membrane</keyword>
<evidence type="ECO:0000256" key="9">
    <source>
        <dbReference type="ARBA" id="ARBA00023180"/>
    </source>
</evidence>
<evidence type="ECO:0000256" key="17">
    <source>
        <dbReference type="SAM" id="Phobius"/>
    </source>
</evidence>
<proteinExistence type="inferred from homology"/>
<dbReference type="Gene3D" id="3.20.20.80">
    <property type="entry name" value="Glycosidases"/>
    <property type="match status" value="1"/>
</dbReference>
<keyword evidence="6 18" id="KW-0378">Hydrolase</keyword>
<evidence type="ECO:0000256" key="7">
    <source>
        <dbReference type="ARBA" id="ARBA00022968"/>
    </source>
</evidence>
<evidence type="ECO:0000256" key="11">
    <source>
        <dbReference type="ARBA" id="ARBA00023316"/>
    </source>
</evidence>
<feature type="compositionally biased region" description="Polar residues" evidence="16">
    <location>
        <begin position="1"/>
        <end position="13"/>
    </location>
</feature>
<keyword evidence="5" id="KW-1003">Cell membrane</keyword>